<comment type="subcellular location">
    <subcellularLocation>
        <location evidence="1">Cell membrane</location>
        <topology evidence="1">Multi-pass membrane protein</topology>
    </subcellularLocation>
</comment>
<dbReference type="InterPro" id="IPR018076">
    <property type="entry name" value="T2SS_GspF_dom"/>
</dbReference>
<protein>
    <submittedName>
        <fullName evidence="8">Type II secretion system protein</fullName>
    </submittedName>
</protein>
<feature type="transmembrane region" description="Helical" evidence="6">
    <location>
        <begin position="6"/>
        <end position="25"/>
    </location>
</feature>
<dbReference type="EMBL" id="JMIU01000001">
    <property type="protein sequence ID" value="KDN96692.1"/>
    <property type="molecule type" value="Genomic_DNA"/>
</dbReference>
<feature type="transmembrane region" description="Helical" evidence="6">
    <location>
        <begin position="112"/>
        <end position="129"/>
    </location>
</feature>
<reference evidence="8 9" key="1">
    <citation type="submission" date="2014-04" db="EMBL/GenBank/DDBJ databases">
        <title>Draft genome sequence of Hydrogenovibrio marinus MH-110, a model organism for aerobic H2 metabolism.</title>
        <authorList>
            <person name="Cha H.J."/>
            <person name="Jo B.H."/>
            <person name="Hwang B.H."/>
        </authorList>
    </citation>
    <scope>NUCLEOTIDE SEQUENCE [LARGE SCALE GENOMIC DNA]</scope>
    <source>
        <strain evidence="8 9">MH-110</strain>
    </source>
</reference>
<dbReference type="Gene3D" id="1.20.81.30">
    <property type="entry name" value="Type II secretion system (T2SS), domain F"/>
    <property type="match status" value="1"/>
</dbReference>
<organism evidence="8 9">
    <name type="scientific">Hydrogenovibrio marinus</name>
    <dbReference type="NCBI Taxonomy" id="28885"/>
    <lineage>
        <taxon>Bacteria</taxon>
        <taxon>Pseudomonadati</taxon>
        <taxon>Pseudomonadota</taxon>
        <taxon>Gammaproteobacteria</taxon>
        <taxon>Thiotrichales</taxon>
        <taxon>Piscirickettsiaceae</taxon>
        <taxon>Hydrogenovibrio</taxon>
    </lineage>
</organism>
<keyword evidence="2" id="KW-1003">Cell membrane</keyword>
<comment type="caution">
    <text evidence="8">The sequence shown here is derived from an EMBL/GenBank/DDBJ whole genome shotgun (WGS) entry which is preliminary data.</text>
</comment>
<evidence type="ECO:0000256" key="6">
    <source>
        <dbReference type="SAM" id="Phobius"/>
    </source>
</evidence>
<proteinExistence type="predicted"/>
<keyword evidence="9" id="KW-1185">Reference proteome</keyword>
<evidence type="ECO:0000313" key="9">
    <source>
        <dbReference type="Proteomes" id="UP000027341"/>
    </source>
</evidence>
<evidence type="ECO:0000256" key="3">
    <source>
        <dbReference type="ARBA" id="ARBA00022692"/>
    </source>
</evidence>
<sequence length="313" mass="36082">MDIGFLLLVVAITIPFAILAFGLNWKALQHKDERLQLLLKRAGIEQTQQKKIQKSLYEINRSKTYLRLMSWLKKAGITEQIAIYQLVAAEVFLLMASSYLIVTRLHSMDSKLFVITALLPLFPIAYVIIRKQKRQEKMRKQFPEMLDALVRALHSGYGIDGGLNMIANEFPQPLGQEMKEVTRQLALGINMREILREFQSRVELQEAQFFVVTLIIQRETGGQLAAILSELSRLMRRREVFQAKLRTMTAESRFTAIFIGSAPLLYLAYKYLFDPKSMQFFLSDPLGQKMLYVSLILIGTGTILLKKMLRIRF</sequence>
<dbReference type="GO" id="GO:0005886">
    <property type="term" value="C:plasma membrane"/>
    <property type="evidence" value="ECO:0007669"/>
    <property type="project" value="UniProtKB-SubCell"/>
</dbReference>
<evidence type="ECO:0000313" key="8">
    <source>
        <dbReference type="EMBL" id="KDN96692.1"/>
    </source>
</evidence>
<evidence type="ECO:0000256" key="5">
    <source>
        <dbReference type="ARBA" id="ARBA00023136"/>
    </source>
</evidence>
<accession>A0A066ZTB1</accession>
<dbReference type="InterPro" id="IPR042094">
    <property type="entry name" value="T2SS_GspF_sf"/>
</dbReference>
<evidence type="ECO:0000256" key="2">
    <source>
        <dbReference type="ARBA" id="ARBA00022475"/>
    </source>
</evidence>
<keyword evidence="3 6" id="KW-0812">Transmembrane</keyword>
<evidence type="ECO:0000259" key="7">
    <source>
        <dbReference type="Pfam" id="PF00482"/>
    </source>
</evidence>
<dbReference type="STRING" id="28885.EI16_10605"/>
<name>A0A066ZTB1_HYDMR</name>
<feature type="domain" description="Type II secretion system protein GspF" evidence="7">
    <location>
        <begin position="146"/>
        <end position="269"/>
    </location>
</feature>
<dbReference type="RefSeq" id="WP_029907623.1">
    <property type="nucleotide sequence ID" value="NZ_AP020335.1"/>
</dbReference>
<dbReference type="PANTHER" id="PTHR35007">
    <property type="entry name" value="INTEGRAL MEMBRANE PROTEIN-RELATED"/>
    <property type="match status" value="1"/>
</dbReference>
<dbReference type="Proteomes" id="UP000027341">
    <property type="component" value="Unassembled WGS sequence"/>
</dbReference>
<evidence type="ECO:0000256" key="4">
    <source>
        <dbReference type="ARBA" id="ARBA00022989"/>
    </source>
</evidence>
<feature type="transmembrane region" description="Helical" evidence="6">
    <location>
        <begin position="292"/>
        <end position="309"/>
    </location>
</feature>
<keyword evidence="5 6" id="KW-0472">Membrane</keyword>
<dbReference type="Pfam" id="PF00482">
    <property type="entry name" value="T2SSF"/>
    <property type="match status" value="1"/>
</dbReference>
<evidence type="ECO:0000256" key="1">
    <source>
        <dbReference type="ARBA" id="ARBA00004651"/>
    </source>
</evidence>
<dbReference type="AlphaFoldDB" id="A0A066ZTB1"/>
<feature type="transmembrane region" description="Helical" evidence="6">
    <location>
        <begin position="254"/>
        <end position="272"/>
    </location>
</feature>
<feature type="transmembrane region" description="Helical" evidence="6">
    <location>
        <begin position="81"/>
        <end position="100"/>
    </location>
</feature>
<keyword evidence="4 6" id="KW-1133">Transmembrane helix</keyword>
<gene>
    <name evidence="8" type="ORF">EI16_10605</name>
</gene>
<dbReference type="PANTHER" id="PTHR35007:SF1">
    <property type="entry name" value="PILUS ASSEMBLY PROTEIN"/>
    <property type="match status" value="1"/>
</dbReference>